<feature type="domain" description="HTH luxR-type" evidence="5">
    <location>
        <begin position="448"/>
        <end position="513"/>
    </location>
</feature>
<accession>A0A2M9BF97</accession>
<dbReference type="EMBL" id="PGEZ01000001">
    <property type="protein sequence ID" value="PJJ56612.1"/>
    <property type="molecule type" value="Genomic_DNA"/>
</dbReference>
<dbReference type="SMART" id="SM00421">
    <property type="entry name" value="HTH_LUXR"/>
    <property type="match status" value="1"/>
</dbReference>
<dbReference type="PANTHER" id="PTHR44688">
    <property type="entry name" value="DNA-BINDING TRANSCRIPTIONAL ACTIVATOR DEVR_DOSR"/>
    <property type="match status" value="1"/>
</dbReference>
<evidence type="ECO:0000313" key="7">
    <source>
        <dbReference type="Proteomes" id="UP000230842"/>
    </source>
</evidence>
<dbReference type="PANTHER" id="PTHR44688:SF16">
    <property type="entry name" value="DNA-BINDING TRANSCRIPTIONAL ACTIVATOR DEVR_DOSR"/>
    <property type="match status" value="1"/>
</dbReference>
<evidence type="ECO:0000313" key="6">
    <source>
        <dbReference type="EMBL" id="PJJ56612.1"/>
    </source>
</evidence>
<dbReference type="CDD" id="cd06170">
    <property type="entry name" value="LuxR_C_like"/>
    <property type="match status" value="1"/>
</dbReference>
<dbReference type="InterPro" id="IPR011990">
    <property type="entry name" value="TPR-like_helical_dom_sf"/>
</dbReference>
<comment type="caution">
    <text evidence="6">The sequence shown here is derived from an EMBL/GenBank/DDBJ whole genome shotgun (WGS) entry which is preliminary data.</text>
</comment>
<feature type="compositionally biased region" description="Basic residues" evidence="4">
    <location>
        <begin position="530"/>
        <end position="539"/>
    </location>
</feature>
<feature type="region of interest" description="Disordered" evidence="4">
    <location>
        <begin position="508"/>
        <end position="539"/>
    </location>
</feature>
<evidence type="ECO:0000256" key="1">
    <source>
        <dbReference type="ARBA" id="ARBA00023015"/>
    </source>
</evidence>
<sequence length="539" mass="58684">MEAEELLSVADTRAAEGDYAGALAAREQAYTRLRQAGETRSASRLAAYQIAFDHLALFGNKAVAQGWLERGIRLASASGDCAEAGWVALARALHAADTRERDRWTGVAERAAATFGDADLGFDALAYRGLATVERGRVGRGMRLLDEAVAAAYSGEVTSPVVAGEIFCKLMVACEQVLDVPRAEEWHRVVTLLEQRLDLAWASAICRMHVGAVWTVAGRWDEAERELARAIELYDATYRALRPAACARMAELRVRQGRLEEAERHLQEGREDGFASRPAARLAWRQAVSDIERRAAAAALSDAIRPRRDEPAVIPELALLVELKIACNEPEDAATTAARLTEVTTHDVGAALTAYARLAEGQVAASRASPDTADLLREAVRRFARARLPLEQATTGVALAEVLAESDPASALAECRAAAEILVSLDARSETDRASAVLRRLGGRGVPEPRATGVLTHREREVLSLVASGLTNPEIAERLFLSRKTVAHHVSNVLAKLGVRNRGEAAALWRRHDEPHEQRTRPLRAPRPPRSSHRPRRSS</sequence>
<dbReference type="Proteomes" id="UP000230842">
    <property type="component" value="Unassembled WGS sequence"/>
</dbReference>
<evidence type="ECO:0000256" key="3">
    <source>
        <dbReference type="ARBA" id="ARBA00023163"/>
    </source>
</evidence>
<protein>
    <submittedName>
        <fullName evidence="6">Regulatory LuxR family protein</fullName>
    </submittedName>
</protein>
<dbReference type="PROSITE" id="PS50043">
    <property type="entry name" value="HTH_LUXR_2"/>
    <property type="match status" value="1"/>
</dbReference>
<reference evidence="6 7" key="1">
    <citation type="submission" date="2017-11" db="EMBL/GenBank/DDBJ databases">
        <title>Genomic Encyclopedia of Archaeal and Bacterial Type Strains, Phase II (KMG-II): From Individual Species to Whole Genera.</title>
        <authorList>
            <person name="Goeker M."/>
        </authorList>
    </citation>
    <scope>NUCLEOTIDE SEQUENCE [LARGE SCALE GENOMIC DNA]</scope>
    <source>
        <strain evidence="6 7">DSM 27763</strain>
    </source>
</reference>
<keyword evidence="3" id="KW-0804">Transcription</keyword>
<dbReference type="InterPro" id="IPR000792">
    <property type="entry name" value="Tscrpt_reg_LuxR_C"/>
</dbReference>
<evidence type="ECO:0000256" key="4">
    <source>
        <dbReference type="SAM" id="MobiDB-lite"/>
    </source>
</evidence>
<keyword evidence="1" id="KW-0805">Transcription regulation</keyword>
<dbReference type="SUPFAM" id="SSF46894">
    <property type="entry name" value="C-terminal effector domain of the bipartite response regulators"/>
    <property type="match status" value="1"/>
</dbReference>
<dbReference type="InterPro" id="IPR016032">
    <property type="entry name" value="Sig_transdc_resp-reg_C-effctor"/>
</dbReference>
<dbReference type="InterPro" id="IPR036388">
    <property type="entry name" value="WH-like_DNA-bd_sf"/>
</dbReference>
<organism evidence="6 7">
    <name type="scientific">Mumia flava</name>
    <dbReference type="NCBI Taxonomy" id="1348852"/>
    <lineage>
        <taxon>Bacteria</taxon>
        <taxon>Bacillati</taxon>
        <taxon>Actinomycetota</taxon>
        <taxon>Actinomycetes</taxon>
        <taxon>Propionibacteriales</taxon>
        <taxon>Nocardioidaceae</taxon>
        <taxon>Mumia</taxon>
    </lineage>
</organism>
<dbReference type="PROSITE" id="PS00622">
    <property type="entry name" value="HTH_LUXR_1"/>
    <property type="match status" value="1"/>
</dbReference>
<dbReference type="PRINTS" id="PR00038">
    <property type="entry name" value="HTHLUXR"/>
</dbReference>
<dbReference type="Pfam" id="PF00196">
    <property type="entry name" value="GerE"/>
    <property type="match status" value="1"/>
</dbReference>
<dbReference type="SUPFAM" id="SSF48452">
    <property type="entry name" value="TPR-like"/>
    <property type="match status" value="1"/>
</dbReference>
<dbReference type="GO" id="GO:0006355">
    <property type="term" value="P:regulation of DNA-templated transcription"/>
    <property type="evidence" value="ECO:0007669"/>
    <property type="project" value="InterPro"/>
</dbReference>
<name>A0A2M9BF97_9ACTN</name>
<feature type="compositionally biased region" description="Basic and acidic residues" evidence="4">
    <location>
        <begin position="510"/>
        <end position="520"/>
    </location>
</feature>
<dbReference type="Gene3D" id="1.25.40.10">
    <property type="entry name" value="Tetratricopeptide repeat domain"/>
    <property type="match status" value="1"/>
</dbReference>
<dbReference type="Gene3D" id="1.10.10.10">
    <property type="entry name" value="Winged helix-like DNA-binding domain superfamily/Winged helix DNA-binding domain"/>
    <property type="match status" value="1"/>
</dbReference>
<keyword evidence="7" id="KW-1185">Reference proteome</keyword>
<keyword evidence="2" id="KW-0238">DNA-binding</keyword>
<dbReference type="GO" id="GO:0003677">
    <property type="term" value="F:DNA binding"/>
    <property type="evidence" value="ECO:0007669"/>
    <property type="project" value="UniProtKB-KW"/>
</dbReference>
<dbReference type="AlphaFoldDB" id="A0A2M9BF97"/>
<evidence type="ECO:0000259" key="5">
    <source>
        <dbReference type="PROSITE" id="PS50043"/>
    </source>
</evidence>
<proteinExistence type="predicted"/>
<evidence type="ECO:0000256" key="2">
    <source>
        <dbReference type="ARBA" id="ARBA00023125"/>
    </source>
</evidence>
<dbReference type="RefSeq" id="WP_100414424.1">
    <property type="nucleotide sequence ID" value="NZ_PGEZ01000001.1"/>
</dbReference>
<dbReference type="OrthoDB" id="27092at2"/>
<gene>
    <name evidence="6" type="ORF">CLV56_0822</name>
</gene>